<dbReference type="SUPFAM" id="SSF57756">
    <property type="entry name" value="Retrovirus zinc finger-like domains"/>
    <property type="match status" value="1"/>
</dbReference>
<feature type="compositionally biased region" description="Pro residues" evidence="7">
    <location>
        <begin position="596"/>
        <end position="609"/>
    </location>
</feature>
<feature type="compositionally biased region" description="Basic and acidic residues" evidence="7">
    <location>
        <begin position="95"/>
        <end position="105"/>
    </location>
</feature>
<keyword evidence="2" id="KW-0479">Metal-binding</keyword>
<dbReference type="GO" id="GO:0003723">
    <property type="term" value="F:RNA binding"/>
    <property type="evidence" value="ECO:0007669"/>
    <property type="project" value="TreeGrafter"/>
</dbReference>
<feature type="region of interest" description="Disordered" evidence="7">
    <location>
        <begin position="232"/>
        <end position="295"/>
    </location>
</feature>
<dbReference type="EMBL" id="JAGMUV010000007">
    <property type="protein sequence ID" value="KAH7148578.1"/>
    <property type="molecule type" value="Genomic_DNA"/>
</dbReference>
<reference evidence="9" key="1">
    <citation type="journal article" date="2021" name="Nat. Commun.">
        <title>Genetic determinants of endophytism in the Arabidopsis root mycobiome.</title>
        <authorList>
            <person name="Mesny F."/>
            <person name="Miyauchi S."/>
            <person name="Thiergart T."/>
            <person name="Pickel B."/>
            <person name="Atanasova L."/>
            <person name="Karlsson M."/>
            <person name="Huettel B."/>
            <person name="Barry K.W."/>
            <person name="Haridas S."/>
            <person name="Chen C."/>
            <person name="Bauer D."/>
            <person name="Andreopoulos W."/>
            <person name="Pangilinan J."/>
            <person name="LaButti K."/>
            <person name="Riley R."/>
            <person name="Lipzen A."/>
            <person name="Clum A."/>
            <person name="Drula E."/>
            <person name="Henrissat B."/>
            <person name="Kohler A."/>
            <person name="Grigoriev I.V."/>
            <person name="Martin F.M."/>
            <person name="Hacquard S."/>
        </authorList>
    </citation>
    <scope>NUCLEOTIDE SEQUENCE</scope>
    <source>
        <strain evidence="9">MPI-CAGE-AT-0147</strain>
    </source>
</reference>
<dbReference type="GO" id="GO:0071036">
    <property type="term" value="P:nuclear polyadenylation-dependent snoRNA catabolic process"/>
    <property type="evidence" value="ECO:0007669"/>
    <property type="project" value="TreeGrafter"/>
</dbReference>
<evidence type="ECO:0000313" key="10">
    <source>
        <dbReference type="Proteomes" id="UP000738349"/>
    </source>
</evidence>
<dbReference type="OrthoDB" id="7608935at2759"/>
<feature type="region of interest" description="Disordered" evidence="7">
    <location>
        <begin position="558"/>
        <end position="693"/>
    </location>
</feature>
<feature type="domain" description="CCHC-type" evidence="8">
    <location>
        <begin position="380"/>
        <end position="396"/>
    </location>
</feature>
<dbReference type="GO" id="GO:0071037">
    <property type="term" value="P:nuclear polyadenylation-dependent snRNA catabolic process"/>
    <property type="evidence" value="ECO:0007669"/>
    <property type="project" value="TreeGrafter"/>
</dbReference>
<proteinExistence type="predicted"/>
<dbReference type="Pfam" id="PF00098">
    <property type="entry name" value="zf-CCHC"/>
    <property type="match status" value="1"/>
</dbReference>
<name>A0A9P9J571_9HYPO</name>
<keyword evidence="4" id="KW-0863">Zinc-finger</keyword>
<dbReference type="PANTHER" id="PTHR46543:SF1">
    <property type="entry name" value="ZINC FINGER CCHC DOMAIN-CONTAINING PROTEIN 7"/>
    <property type="match status" value="1"/>
</dbReference>
<dbReference type="GO" id="GO:0071039">
    <property type="term" value="P:nuclear polyadenylation-dependent CUT catabolic process"/>
    <property type="evidence" value="ECO:0007669"/>
    <property type="project" value="TreeGrafter"/>
</dbReference>
<evidence type="ECO:0000256" key="5">
    <source>
        <dbReference type="ARBA" id="ARBA00022833"/>
    </source>
</evidence>
<feature type="compositionally biased region" description="Polar residues" evidence="7">
    <location>
        <begin position="106"/>
        <end position="122"/>
    </location>
</feature>
<evidence type="ECO:0000256" key="7">
    <source>
        <dbReference type="SAM" id="MobiDB-lite"/>
    </source>
</evidence>
<dbReference type="GO" id="GO:0071031">
    <property type="term" value="P:nuclear mRNA surveillance of mRNA 3'-end processing"/>
    <property type="evidence" value="ECO:0007669"/>
    <property type="project" value="TreeGrafter"/>
</dbReference>
<keyword evidence="5" id="KW-0862">Zinc</keyword>
<dbReference type="InterPro" id="IPR036875">
    <property type="entry name" value="Znf_CCHC_sf"/>
</dbReference>
<protein>
    <recommendedName>
        <fullName evidence="8">CCHC-type domain-containing protein</fullName>
    </recommendedName>
</protein>
<keyword evidence="10" id="KW-1185">Reference proteome</keyword>
<feature type="compositionally biased region" description="Polar residues" evidence="7">
    <location>
        <begin position="566"/>
        <end position="578"/>
    </location>
</feature>
<dbReference type="GO" id="GO:0071035">
    <property type="term" value="P:nuclear polyadenylation-dependent rRNA catabolic process"/>
    <property type="evidence" value="ECO:0007669"/>
    <property type="project" value="TreeGrafter"/>
</dbReference>
<feature type="domain" description="CCHC-type" evidence="8">
    <location>
        <begin position="426"/>
        <end position="442"/>
    </location>
</feature>
<dbReference type="GO" id="GO:0031499">
    <property type="term" value="C:TRAMP complex"/>
    <property type="evidence" value="ECO:0007669"/>
    <property type="project" value="TreeGrafter"/>
</dbReference>
<keyword evidence="3" id="KW-0677">Repeat</keyword>
<evidence type="ECO:0000259" key="8">
    <source>
        <dbReference type="SMART" id="SM00343"/>
    </source>
</evidence>
<evidence type="ECO:0000256" key="1">
    <source>
        <dbReference type="ARBA" id="ARBA00004123"/>
    </source>
</evidence>
<dbReference type="InterPro" id="IPR001878">
    <property type="entry name" value="Znf_CCHC"/>
</dbReference>
<keyword evidence="6" id="KW-0539">Nucleus</keyword>
<sequence>MAGAQFDPGEVISLISSEAESSPPTKKRLLEDSPVPASPNNTSSLPDSKRMRTDPPQTADPKPLGQEPLGEESLSAEEGEIDEDEPQATTSSHSIETEAPSKDESPQTVSLYQTKPSKPTVGWNPTISKTVVRTSLTNEFQHDSLTFKLPTLTSKDGSWTVRFKDWTREFCLSNEDLTHTITPTLIQTAYVHYIDNFSALKPKKRRSARQIAKEVESTGELAALLEDIQHSKMRHALPPRPPKQLASEAAGKRKSSRASSVSMDAALDREEDSASNSELEYEPILNKSERTGGVSDSASLLPEVAHANGNHQPLRANGRSLVASSTASQDGPIMTKRNVPTGSVALEQQRRYFPSASDPAQMCLLCGRGTHLATSCPTLICSSCGSLDHPDLCCPSRERCKKCRQVGHQASQCTEKLALTKGEGLACDVCGSSDHLEKDCTQVWRSFHPEAGTINKVIFISASCSMCGSNTHFSADCKRRRGGDVPNPTWSVKNRDQYLDADCGLSSIEETGGAQENARTTRAPELKIRGHAARTTNVHYSSDDSEVEFLGTKPVKQRAPLGQIRMASNIQLPQNGTSRNDRPARGNNGRGQSQLPLPPLPPGPPPGPPQRQGSLGSRYPPPPGVPTYAPTGPPSLPAKPPLSSNTRDFRNVPPPAHLQGQAPRGQSYTDNPPQGSNFRGRGGHAGPEKLTEA</sequence>
<feature type="domain" description="CCHC-type" evidence="8">
    <location>
        <begin position="362"/>
        <end position="378"/>
    </location>
</feature>
<evidence type="ECO:0000256" key="4">
    <source>
        <dbReference type="ARBA" id="ARBA00022771"/>
    </source>
</evidence>
<dbReference type="PANTHER" id="PTHR46543">
    <property type="entry name" value="ZINC FINGER CCHC DOMAIN-CONTAINING PROTEIN 7"/>
    <property type="match status" value="1"/>
</dbReference>
<dbReference type="GO" id="GO:0008270">
    <property type="term" value="F:zinc ion binding"/>
    <property type="evidence" value="ECO:0007669"/>
    <property type="project" value="UniProtKB-KW"/>
</dbReference>
<evidence type="ECO:0000256" key="3">
    <source>
        <dbReference type="ARBA" id="ARBA00022737"/>
    </source>
</evidence>
<dbReference type="AlphaFoldDB" id="A0A9P9J571"/>
<feature type="compositionally biased region" description="Polar residues" evidence="7">
    <location>
        <begin position="664"/>
        <end position="677"/>
    </location>
</feature>
<gene>
    <name evidence="9" type="ORF">EDB81DRAFT_467616</name>
</gene>
<organism evidence="9 10">
    <name type="scientific">Dactylonectria macrodidyma</name>
    <dbReference type="NCBI Taxonomy" id="307937"/>
    <lineage>
        <taxon>Eukaryota</taxon>
        <taxon>Fungi</taxon>
        <taxon>Dikarya</taxon>
        <taxon>Ascomycota</taxon>
        <taxon>Pezizomycotina</taxon>
        <taxon>Sordariomycetes</taxon>
        <taxon>Hypocreomycetidae</taxon>
        <taxon>Hypocreales</taxon>
        <taxon>Nectriaceae</taxon>
        <taxon>Dactylonectria</taxon>
    </lineage>
</organism>
<evidence type="ECO:0000313" key="9">
    <source>
        <dbReference type="EMBL" id="KAH7148578.1"/>
    </source>
</evidence>
<feature type="compositionally biased region" description="Polar residues" evidence="7">
    <location>
        <begin position="14"/>
        <end position="24"/>
    </location>
</feature>
<dbReference type="InterPro" id="IPR051644">
    <property type="entry name" value="TRAMP_AT-DNA-binding"/>
</dbReference>
<feature type="domain" description="CCHC-type" evidence="8">
    <location>
        <begin position="463"/>
        <end position="479"/>
    </location>
</feature>
<comment type="caution">
    <text evidence="9">The sequence shown here is derived from an EMBL/GenBank/DDBJ whole genome shotgun (WGS) entry which is preliminary data.</text>
</comment>
<dbReference type="GO" id="GO:0071038">
    <property type="term" value="P:TRAMP-dependent tRNA surveillance pathway"/>
    <property type="evidence" value="ECO:0007669"/>
    <property type="project" value="TreeGrafter"/>
</dbReference>
<feature type="compositionally biased region" description="Acidic residues" evidence="7">
    <location>
        <begin position="74"/>
        <end position="86"/>
    </location>
</feature>
<dbReference type="Proteomes" id="UP000738349">
    <property type="component" value="Unassembled WGS sequence"/>
</dbReference>
<feature type="region of interest" description="Disordered" evidence="7">
    <location>
        <begin position="1"/>
        <end position="122"/>
    </location>
</feature>
<evidence type="ECO:0000256" key="2">
    <source>
        <dbReference type="ARBA" id="ARBA00022723"/>
    </source>
</evidence>
<dbReference type="Gene3D" id="4.10.60.10">
    <property type="entry name" value="Zinc finger, CCHC-type"/>
    <property type="match status" value="1"/>
</dbReference>
<evidence type="ECO:0000256" key="6">
    <source>
        <dbReference type="ARBA" id="ARBA00023242"/>
    </source>
</evidence>
<feature type="compositionally biased region" description="Pro residues" evidence="7">
    <location>
        <begin position="619"/>
        <end position="640"/>
    </location>
</feature>
<accession>A0A9P9J571</accession>
<comment type="subcellular location">
    <subcellularLocation>
        <location evidence="1">Nucleus</location>
    </subcellularLocation>
</comment>
<feature type="domain" description="CCHC-type" evidence="8">
    <location>
        <begin position="399"/>
        <end position="415"/>
    </location>
</feature>
<dbReference type="SMART" id="SM00343">
    <property type="entry name" value="ZnF_C2HC"/>
    <property type="match status" value="5"/>
</dbReference>